<organism evidence="2 3">
    <name type="scientific">Methanospirillum hungatei</name>
    <dbReference type="NCBI Taxonomy" id="2203"/>
    <lineage>
        <taxon>Archaea</taxon>
        <taxon>Methanobacteriati</taxon>
        <taxon>Methanobacteriota</taxon>
        <taxon>Stenosarchaea group</taxon>
        <taxon>Methanomicrobia</taxon>
        <taxon>Methanomicrobiales</taxon>
        <taxon>Methanospirillaceae</taxon>
        <taxon>Methanospirillum</taxon>
    </lineage>
</organism>
<keyword evidence="1" id="KW-0812">Transmembrane</keyword>
<gene>
    <name evidence="2" type="ORF">KSK55_01605</name>
</gene>
<keyword evidence="1" id="KW-1133">Transmembrane helix</keyword>
<dbReference type="Proteomes" id="UP000694228">
    <property type="component" value="Chromosome"/>
</dbReference>
<reference evidence="2 3" key="1">
    <citation type="submission" date="2021-06" db="EMBL/GenBank/DDBJ databases">
        <title>Complete genome sequence of the secondary alcohol utilizing methanogen Methanospirillum hungatei strain GP1.</title>
        <authorList>
            <person name="Day L.A."/>
            <person name="Costa K.C."/>
        </authorList>
    </citation>
    <scope>NUCLEOTIDE SEQUENCE [LARGE SCALE GENOMIC DNA]</scope>
    <source>
        <strain evidence="2 3">GP1</strain>
    </source>
</reference>
<evidence type="ECO:0000256" key="1">
    <source>
        <dbReference type="SAM" id="Phobius"/>
    </source>
</evidence>
<evidence type="ECO:0000313" key="3">
    <source>
        <dbReference type="Proteomes" id="UP000694228"/>
    </source>
</evidence>
<dbReference type="AlphaFoldDB" id="A0A8F5VN87"/>
<name>A0A8F5VN87_METHU</name>
<dbReference type="Pfam" id="PF02447">
    <property type="entry name" value="GntP_permease"/>
    <property type="match status" value="1"/>
</dbReference>
<keyword evidence="1" id="KW-0472">Membrane</keyword>
<dbReference type="OrthoDB" id="99138at2157"/>
<evidence type="ECO:0000313" key="2">
    <source>
        <dbReference type="EMBL" id="QXO95136.1"/>
    </source>
</evidence>
<feature type="transmembrane region" description="Helical" evidence="1">
    <location>
        <begin position="25"/>
        <end position="50"/>
    </location>
</feature>
<dbReference type="InterPro" id="IPR003474">
    <property type="entry name" value="Glcn_transporter"/>
</dbReference>
<accession>A0A8F5VN87</accession>
<dbReference type="EMBL" id="CP077107">
    <property type="protein sequence ID" value="QXO95136.1"/>
    <property type="molecule type" value="Genomic_DNA"/>
</dbReference>
<sequence length="55" mass="6437">MMCFVTDPYFWLLHRETGDEVKKIFTYYTLPQIVIGITTCILVVIIQLLFPVSLL</sequence>
<dbReference type="GO" id="GO:0015128">
    <property type="term" value="F:gluconate transmembrane transporter activity"/>
    <property type="evidence" value="ECO:0007669"/>
    <property type="project" value="InterPro"/>
</dbReference>
<protein>
    <submittedName>
        <fullName evidence="2">GntP family permease</fullName>
    </submittedName>
</protein>
<proteinExistence type="predicted"/>
<dbReference type="GO" id="GO:0016020">
    <property type="term" value="C:membrane"/>
    <property type="evidence" value="ECO:0007669"/>
    <property type="project" value="InterPro"/>
</dbReference>